<dbReference type="NCBIfam" id="TIGR01146">
    <property type="entry name" value="ATPsyn_F1gamma"/>
    <property type="match status" value="1"/>
</dbReference>
<evidence type="ECO:0000256" key="9">
    <source>
        <dbReference type="ARBA" id="ARBA00023310"/>
    </source>
</evidence>
<gene>
    <name evidence="10" type="primary">atpG</name>
    <name evidence="11" type="ORF">A2633_01460</name>
</gene>
<dbReference type="CDD" id="cd12151">
    <property type="entry name" value="F1-ATPase_gamma"/>
    <property type="match status" value="1"/>
</dbReference>
<sequence length="319" mass="35630">MSSTKAIKQRIRSVKNTRQITKAMEMVSAARMRKSQGYALEGRPYALASLEMLGNVLARTPLRSALLEERPVLRAVLVVVTSDKGLAGAFNSNILKRSEKWLANHAQDYPVDVVAVGKKARDYFSAKGRLASDGQNRAPRVVKEFFGFGDYADPAGIRPLAEYLVRGFVGRQWDLIEIIYTNFRSTLKQDVAVSRLFPVDIEKVKETIEHIVPERGRFSEKAISLKSSTADYTYEYSFEPSPAIVLESLIPHLLEMQVFHMILESNASEHSARMVAMKNASENAGDIMNELTLQYNKQRQAGITKELTEITAGTEALGK</sequence>
<dbReference type="PANTHER" id="PTHR11693">
    <property type="entry name" value="ATP SYNTHASE GAMMA CHAIN"/>
    <property type="match status" value="1"/>
</dbReference>
<comment type="caution">
    <text evidence="11">The sequence shown here is derived from an EMBL/GenBank/DDBJ whole genome shotgun (WGS) entry which is preliminary data.</text>
</comment>
<evidence type="ECO:0000256" key="10">
    <source>
        <dbReference type="HAMAP-Rule" id="MF_00815"/>
    </source>
</evidence>
<dbReference type="SUPFAM" id="SSF52943">
    <property type="entry name" value="ATP synthase (F1-ATPase), gamma subunit"/>
    <property type="match status" value="1"/>
</dbReference>
<keyword evidence="6 10" id="KW-0406">Ion transport</keyword>
<dbReference type="AlphaFoldDB" id="A0A1G2K5M0"/>
<dbReference type="PRINTS" id="PR00126">
    <property type="entry name" value="ATPASEGAMMA"/>
</dbReference>
<accession>A0A1G2K5M0</accession>
<evidence type="ECO:0000256" key="1">
    <source>
        <dbReference type="ARBA" id="ARBA00003456"/>
    </source>
</evidence>
<evidence type="ECO:0000256" key="5">
    <source>
        <dbReference type="ARBA" id="ARBA00022781"/>
    </source>
</evidence>
<comment type="subcellular location">
    <subcellularLocation>
        <location evidence="10">Cell membrane</location>
        <topology evidence="10">Peripheral membrane protein</topology>
    </subcellularLocation>
    <subcellularLocation>
        <location evidence="2">Membrane</location>
        <topology evidence="2">Peripheral membrane protein</topology>
    </subcellularLocation>
</comment>
<dbReference type="GO" id="GO:0042777">
    <property type="term" value="P:proton motive force-driven plasma membrane ATP synthesis"/>
    <property type="evidence" value="ECO:0007669"/>
    <property type="project" value="UniProtKB-UniRule"/>
</dbReference>
<evidence type="ECO:0000313" key="11">
    <source>
        <dbReference type="EMBL" id="OGZ93728.1"/>
    </source>
</evidence>
<dbReference type="Proteomes" id="UP000177152">
    <property type="component" value="Unassembled WGS sequence"/>
</dbReference>
<evidence type="ECO:0000313" key="12">
    <source>
        <dbReference type="Proteomes" id="UP000177152"/>
    </source>
</evidence>
<dbReference type="EMBL" id="MHQC01000052">
    <property type="protein sequence ID" value="OGZ93728.1"/>
    <property type="molecule type" value="Genomic_DNA"/>
</dbReference>
<dbReference type="GO" id="GO:0005524">
    <property type="term" value="F:ATP binding"/>
    <property type="evidence" value="ECO:0007669"/>
    <property type="project" value="UniProtKB-UniRule"/>
</dbReference>
<comment type="function">
    <text evidence="1 10">Produces ATP from ADP in the presence of a proton gradient across the membrane. The gamma chain is believed to be important in regulating ATPase activity and the flow of protons through the CF(0) complex.</text>
</comment>
<evidence type="ECO:0000256" key="2">
    <source>
        <dbReference type="ARBA" id="ARBA00004170"/>
    </source>
</evidence>
<keyword evidence="8 10" id="KW-0139">CF(1)</keyword>
<dbReference type="Gene3D" id="1.10.287.80">
    <property type="entry name" value="ATP synthase, gamma subunit, helix hairpin domain"/>
    <property type="match status" value="2"/>
</dbReference>
<evidence type="ECO:0000256" key="4">
    <source>
        <dbReference type="ARBA" id="ARBA00022448"/>
    </source>
</evidence>
<evidence type="ECO:0000256" key="8">
    <source>
        <dbReference type="ARBA" id="ARBA00023196"/>
    </source>
</evidence>
<proteinExistence type="inferred from homology"/>
<comment type="subunit">
    <text evidence="10">F-type ATPases have 2 components, CF(1) - the catalytic core - and CF(0) - the membrane proton channel. CF(1) has five subunits: alpha(3), beta(3), gamma(1), delta(1), epsilon(1). CF(0) has three main subunits: a, b and c.</text>
</comment>
<keyword evidence="5 10" id="KW-0375">Hydrogen ion transport</keyword>
<keyword evidence="9 10" id="KW-0066">ATP synthesis</keyword>
<evidence type="ECO:0000256" key="7">
    <source>
        <dbReference type="ARBA" id="ARBA00023136"/>
    </source>
</evidence>
<dbReference type="Gene3D" id="3.40.1380.10">
    <property type="match status" value="1"/>
</dbReference>
<evidence type="ECO:0000256" key="3">
    <source>
        <dbReference type="ARBA" id="ARBA00007681"/>
    </source>
</evidence>
<dbReference type="InterPro" id="IPR035968">
    <property type="entry name" value="ATP_synth_F1_ATPase_gsu"/>
</dbReference>
<keyword evidence="7 10" id="KW-0472">Membrane</keyword>
<dbReference type="Pfam" id="PF00231">
    <property type="entry name" value="ATP-synt"/>
    <property type="match status" value="1"/>
</dbReference>
<dbReference type="GO" id="GO:0046933">
    <property type="term" value="F:proton-transporting ATP synthase activity, rotational mechanism"/>
    <property type="evidence" value="ECO:0007669"/>
    <property type="project" value="UniProtKB-UniRule"/>
</dbReference>
<dbReference type="GO" id="GO:0045259">
    <property type="term" value="C:proton-transporting ATP synthase complex"/>
    <property type="evidence" value="ECO:0007669"/>
    <property type="project" value="UniProtKB-KW"/>
</dbReference>
<comment type="similarity">
    <text evidence="3 10">Belongs to the ATPase gamma chain family.</text>
</comment>
<dbReference type="GO" id="GO:0005886">
    <property type="term" value="C:plasma membrane"/>
    <property type="evidence" value="ECO:0007669"/>
    <property type="project" value="UniProtKB-SubCell"/>
</dbReference>
<dbReference type="InterPro" id="IPR000131">
    <property type="entry name" value="ATP_synth_F1_gsu"/>
</dbReference>
<dbReference type="HAMAP" id="MF_00815">
    <property type="entry name" value="ATP_synth_gamma_bact"/>
    <property type="match status" value="1"/>
</dbReference>
<keyword evidence="4 10" id="KW-0813">Transport</keyword>
<dbReference type="PANTHER" id="PTHR11693:SF22">
    <property type="entry name" value="ATP SYNTHASE SUBUNIT GAMMA, MITOCHONDRIAL"/>
    <property type="match status" value="1"/>
</dbReference>
<keyword evidence="10" id="KW-1003">Cell membrane</keyword>
<organism evidence="11 12">
    <name type="scientific">Candidatus Sungbacteria bacterium RIFCSPHIGHO2_01_FULL_47_32</name>
    <dbReference type="NCBI Taxonomy" id="1802264"/>
    <lineage>
        <taxon>Bacteria</taxon>
        <taxon>Candidatus Sungiibacteriota</taxon>
    </lineage>
</organism>
<reference evidence="11 12" key="1">
    <citation type="journal article" date="2016" name="Nat. Commun.">
        <title>Thousands of microbial genomes shed light on interconnected biogeochemical processes in an aquifer system.</title>
        <authorList>
            <person name="Anantharaman K."/>
            <person name="Brown C.T."/>
            <person name="Hug L.A."/>
            <person name="Sharon I."/>
            <person name="Castelle C.J."/>
            <person name="Probst A.J."/>
            <person name="Thomas B.C."/>
            <person name="Singh A."/>
            <person name="Wilkins M.J."/>
            <person name="Karaoz U."/>
            <person name="Brodie E.L."/>
            <person name="Williams K.H."/>
            <person name="Hubbard S.S."/>
            <person name="Banfield J.F."/>
        </authorList>
    </citation>
    <scope>NUCLEOTIDE SEQUENCE [LARGE SCALE GENOMIC DNA]</scope>
</reference>
<evidence type="ECO:0000256" key="6">
    <source>
        <dbReference type="ARBA" id="ARBA00023065"/>
    </source>
</evidence>
<name>A0A1G2K5M0_9BACT</name>
<protein>
    <recommendedName>
        <fullName evidence="10">ATP synthase gamma chain</fullName>
    </recommendedName>
    <alternativeName>
        <fullName evidence="10">ATP synthase F1 sector gamma subunit</fullName>
    </alternativeName>
    <alternativeName>
        <fullName evidence="10">F-ATPase gamma subunit</fullName>
    </alternativeName>
</protein>